<dbReference type="OrthoDB" id="9815357at2"/>
<evidence type="ECO:0000256" key="1">
    <source>
        <dbReference type="ARBA" id="ARBA00022729"/>
    </source>
</evidence>
<dbReference type="EMBL" id="SACN01000002">
    <property type="protein sequence ID" value="RVT90864.1"/>
    <property type="molecule type" value="Genomic_DNA"/>
</dbReference>
<feature type="domain" description="Outer membrane protein beta-barrel" evidence="2">
    <location>
        <begin position="18"/>
        <end position="198"/>
    </location>
</feature>
<dbReference type="Pfam" id="PF13505">
    <property type="entry name" value="OMP_b-brl"/>
    <property type="match status" value="1"/>
</dbReference>
<keyword evidence="1" id="KW-0732">Signal</keyword>
<dbReference type="Proteomes" id="UP000282971">
    <property type="component" value="Unassembled WGS sequence"/>
</dbReference>
<organism evidence="3 4">
    <name type="scientific">Sphingomonas crocodyli</name>
    <dbReference type="NCBI Taxonomy" id="1979270"/>
    <lineage>
        <taxon>Bacteria</taxon>
        <taxon>Pseudomonadati</taxon>
        <taxon>Pseudomonadota</taxon>
        <taxon>Alphaproteobacteria</taxon>
        <taxon>Sphingomonadales</taxon>
        <taxon>Sphingomonadaceae</taxon>
        <taxon>Sphingomonas</taxon>
    </lineage>
</organism>
<evidence type="ECO:0000313" key="4">
    <source>
        <dbReference type="Proteomes" id="UP000282971"/>
    </source>
</evidence>
<dbReference type="SUPFAM" id="SSF56925">
    <property type="entry name" value="OMPA-like"/>
    <property type="match status" value="1"/>
</dbReference>
<dbReference type="AlphaFoldDB" id="A0A437M026"/>
<sequence>MMEGMMGTLHTITSGIVALLGAAPTIAAPFSGPHVGIQLGAVERSASATIAGRTLRGSDTAFSYGALAGYDLSLGQAVVGVQVEVNGATGAVRADDGAGTFSDFDPKWGYAVSTRAGFLATPNLLLYGRLGYSAERVREVFGGPTILIVAIPPKARWLSGSQYGGGAEFALSPTTSIRAEYRRNDYTSRYKANQFLTGGIFRF</sequence>
<gene>
    <name evidence="3" type="ORF">EOD43_15080</name>
</gene>
<proteinExistence type="predicted"/>
<reference evidence="3 4" key="1">
    <citation type="submission" date="2019-01" db="EMBL/GenBank/DDBJ databases">
        <authorList>
            <person name="Chen W.-M."/>
        </authorList>
    </citation>
    <scope>NUCLEOTIDE SEQUENCE [LARGE SCALE GENOMIC DNA]</scope>
    <source>
        <strain evidence="3 4">CCP-7</strain>
    </source>
</reference>
<dbReference type="Gene3D" id="2.40.160.20">
    <property type="match status" value="1"/>
</dbReference>
<accession>A0A437M026</accession>
<evidence type="ECO:0000313" key="3">
    <source>
        <dbReference type="EMBL" id="RVT90864.1"/>
    </source>
</evidence>
<keyword evidence="4" id="KW-1185">Reference proteome</keyword>
<protein>
    <submittedName>
        <fullName evidence="3">Porin family protein</fullName>
    </submittedName>
</protein>
<name>A0A437M026_9SPHN</name>
<comment type="caution">
    <text evidence="3">The sequence shown here is derived from an EMBL/GenBank/DDBJ whole genome shotgun (WGS) entry which is preliminary data.</text>
</comment>
<evidence type="ECO:0000259" key="2">
    <source>
        <dbReference type="Pfam" id="PF13505"/>
    </source>
</evidence>
<dbReference type="InterPro" id="IPR011250">
    <property type="entry name" value="OMP/PagP_B-barrel"/>
</dbReference>
<dbReference type="InterPro" id="IPR027385">
    <property type="entry name" value="Beta-barrel_OMP"/>
</dbReference>